<keyword evidence="2" id="KW-1185">Reference proteome</keyword>
<dbReference type="InParanoid" id="B4LC00"/>
<dbReference type="eggNOG" id="ENOG502TBSE">
    <property type="taxonomic scope" value="Eukaryota"/>
</dbReference>
<organism evidence="1 2">
    <name type="scientific">Drosophila virilis</name>
    <name type="common">Fruit fly</name>
    <dbReference type="NCBI Taxonomy" id="7244"/>
    <lineage>
        <taxon>Eukaryota</taxon>
        <taxon>Metazoa</taxon>
        <taxon>Ecdysozoa</taxon>
        <taxon>Arthropoda</taxon>
        <taxon>Hexapoda</taxon>
        <taxon>Insecta</taxon>
        <taxon>Pterygota</taxon>
        <taxon>Neoptera</taxon>
        <taxon>Endopterygota</taxon>
        <taxon>Diptera</taxon>
        <taxon>Brachycera</taxon>
        <taxon>Muscomorpha</taxon>
        <taxon>Ephydroidea</taxon>
        <taxon>Drosophilidae</taxon>
        <taxon>Drosophila</taxon>
    </lineage>
</organism>
<dbReference type="OMA" id="HQCRELY"/>
<sequence>MGTERLQIKTLQSFTELTAADQQRCIDSFRNEPLENRNIQNKYVKRTGVLKGRARQDPLDNECFMCFDIYPLNFKYSTVIFCVCGITHHAYHVIYMNVVEDTKMESLSQFMCDLLYNLISVEMPKLEDFTLKFVLCRDNPINKNVLRLFSEADKTVGIYNTFPFIRETNVLRQSQLHNPYVQVAWLEIMQGNIQQTTIRDLFQKHREAAIAKEDEVMKLFVDDFNNLAKDLLESRFQVNLRLCTMERIDIFEQMIRVHMKNYKDRSISRLFLFDLIRAVIHIYGL</sequence>
<reference evidence="1 2" key="1">
    <citation type="journal article" date="2007" name="Nature">
        <title>Evolution of genes and genomes on the Drosophila phylogeny.</title>
        <authorList>
            <consortium name="Drosophila 12 Genomes Consortium"/>
            <person name="Clark A.G."/>
            <person name="Eisen M.B."/>
            <person name="Smith D.R."/>
            <person name="Bergman C.M."/>
            <person name="Oliver B."/>
            <person name="Markow T.A."/>
            <person name="Kaufman T.C."/>
            <person name="Kellis M."/>
            <person name="Gelbart W."/>
            <person name="Iyer V.N."/>
            <person name="Pollard D.A."/>
            <person name="Sackton T.B."/>
            <person name="Larracuente A.M."/>
            <person name="Singh N.D."/>
            <person name="Abad J.P."/>
            <person name="Abt D.N."/>
            <person name="Adryan B."/>
            <person name="Aguade M."/>
            <person name="Akashi H."/>
            <person name="Anderson W.W."/>
            <person name="Aquadro C.F."/>
            <person name="Ardell D.H."/>
            <person name="Arguello R."/>
            <person name="Artieri C.G."/>
            <person name="Barbash D.A."/>
            <person name="Barker D."/>
            <person name="Barsanti P."/>
            <person name="Batterham P."/>
            <person name="Batzoglou S."/>
            <person name="Begun D."/>
            <person name="Bhutkar A."/>
            <person name="Blanco E."/>
            <person name="Bosak S.A."/>
            <person name="Bradley R.K."/>
            <person name="Brand A.D."/>
            <person name="Brent M.R."/>
            <person name="Brooks A.N."/>
            <person name="Brown R.H."/>
            <person name="Butlin R.K."/>
            <person name="Caggese C."/>
            <person name="Calvi B.R."/>
            <person name="Bernardo de Carvalho A."/>
            <person name="Caspi A."/>
            <person name="Castrezana S."/>
            <person name="Celniker S.E."/>
            <person name="Chang J.L."/>
            <person name="Chapple C."/>
            <person name="Chatterji S."/>
            <person name="Chinwalla A."/>
            <person name="Civetta A."/>
            <person name="Clifton S.W."/>
            <person name="Comeron J.M."/>
            <person name="Costello J.C."/>
            <person name="Coyne J.A."/>
            <person name="Daub J."/>
            <person name="David R.G."/>
            <person name="Delcher A.L."/>
            <person name="Delehaunty K."/>
            <person name="Do C.B."/>
            <person name="Ebling H."/>
            <person name="Edwards K."/>
            <person name="Eickbush T."/>
            <person name="Evans J.D."/>
            <person name="Filipski A."/>
            <person name="Findeiss S."/>
            <person name="Freyhult E."/>
            <person name="Fulton L."/>
            <person name="Fulton R."/>
            <person name="Garcia A.C."/>
            <person name="Gardiner A."/>
            <person name="Garfield D.A."/>
            <person name="Garvin B.E."/>
            <person name="Gibson G."/>
            <person name="Gilbert D."/>
            <person name="Gnerre S."/>
            <person name="Godfrey J."/>
            <person name="Good R."/>
            <person name="Gotea V."/>
            <person name="Gravely B."/>
            <person name="Greenberg A.J."/>
            <person name="Griffiths-Jones S."/>
            <person name="Gross S."/>
            <person name="Guigo R."/>
            <person name="Gustafson E.A."/>
            <person name="Haerty W."/>
            <person name="Hahn M.W."/>
            <person name="Halligan D.L."/>
            <person name="Halpern A.L."/>
            <person name="Halter G.M."/>
            <person name="Han M.V."/>
            <person name="Heger A."/>
            <person name="Hillier L."/>
            <person name="Hinrichs A.S."/>
            <person name="Holmes I."/>
            <person name="Hoskins R.A."/>
            <person name="Hubisz M.J."/>
            <person name="Hultmark D."/>
            <person name="Huntley M.A."/>
            <person name="Jaffe D.B."/>
            <person name="Jagadeeshan S."/>
            <person name="Jeck W.R."/>
            <person name="Johnson J."/>
            <person name="Jones C.D."/>
            <person name="Jordan W.C."/>
            <person name="Karpen G.H."/>
            <person name="Kataoka E."/>
            <person name="Keightley P.D."/>
            <person name="Kheradpour P."/>
            <person name="Kirkness E.F."/>
            <person name="Koerich L.B."/>
            <person name="Kristiansen K."/>
            <person name="Kudrna D."/>
            <person name="Kulathinal R.J."/>
            <person name="Kumar S."/>
            <person name="Kwok R."/>
            <person name="Lander E."/>
            <person name="Langley C.H."/>
            <person name="Lapoint R."/>
            <person name="Lazzaro B.P."/>
            <person name="Lee S.J."/>
            <person name="Levesque L."/>
            <person name="Li R."/>
            <person name="Lin C.F."/>
            <person name="Lin M.F."/>
            <person name="Lindblad-Toh K."/>
            <person name="Llopart A."/>
            <person name="Long M."/>
            <person name="Low L."/>
            <person name="Lozovsky E."/>
            <person name="Lu J."/>
            <person name="Luo M."/>
            <person name="Machado C.A."/>
            <person name="Makalowski W."/>
            <person name="Marzo M."/>
            <person name="Matsuda M."/>
            <person name="Matzkin L."/>
            <person name="McAllister B."/>
            <person name="McBride C.S."/>
            <person name="McKernan B."/>
            <person name="McKernan K."/>
            <person name="Mendez-Lago M."/>
            <person name="Minx P."/>
            <person name="Mollenhauer M.U."/>
            <person name="Montooth K."/>
            <person name="Mount S.M."/>
            <person name="Mu X."/>
            <person name="Myers E."/>
            <person name="Negre B."/>
            <person name="Newfeld S."/>
            <person name="Nielsen R."/>
            <person name="Noor M.A."/>
            <person name="O'Grady P."/>
            <person name="Pachter L."/>
            <person name="Papaceit M."/>
            <person name="Parisi M.J."/>
            <person name="Parisi M."/>
            <person name="Parts L."/>
            <person name="Pedersen J.S."/>
            <person name="Pesole G."/>
            <person name="Phillippy A.M."/>
            <person name="Ponting C.P."/>
            <person name="Pop M."/>
            <person name="Porcelli D."/>
            <person name="Powell J.R."/>
            <person name="Prohaska S."/>
            <person name="Pruitt K."/>
            <person name="Puig M."/>
            <person name="Quesneville H."/>
            <person name="Ram K.R."/>
            <person name="Rand D."/>
            <person name="Rasmussen M.D."/>
            <person name="Reed L.K."/>
            <person name="Reenan R."/>
            <person name="Reily A."/>
            <person name="Remington K.A."/>
            <person name="Rieger T.T."/>
            <person name="Ritchie M.G."/>
            <person name="Robin C."/>
            <person name="Rogers Y.H."/>
            <person name="Rohde C."/>
            <person name="Rozas J."/>
            <person name="Rubenfield M.J."/>
            <person name="Ruiz A."/>
            <person name="Russo S."/>
            <person name="Salzberg S.L."/>
            <person name="Sanchez-Gracia A."/>
            <person name="Saranga D.J."/>
            <person name="Sato H."/>
            <person name="Schaeffer S.W."/>
            <person name="Schatz M.C."/>
            <person name="Schlenke T."/>
            <person name="Schwartz R."/>
            <person name="Segarra C."/>
            <person name="Singh R.S."/>
            <person name="Sirot L."/>
            <person name="Sirota M."/>
            <person name="Sisneros N.B."/>
            <person name="Smith C.D."/>
            <person name="Smith T.F."/>
            <person name="Spieth J."/>
            <person name="Stage D.E."/>
            <person name="Stark A."/>
            <person name="Stephan W."/>
            <person name="Strausberg R.L."/>
            <person name="Strempel S."/>
            <person name="Sturgill D."/>
            <person name="Sutton G."/>
            <person name="Sutton G.G."/>
            <person name="Tao W."/>
            <person name="Teichmann S."/>
            <person name="Tobari Y.N."/>
            <person name="Tomimura Y."/>
            <person name="Tsolas J.M."/>
            <person name="Valente V.L."/>
            <person name="Venter E."/>
            <person name="Venter J.C."/>
            <person name="Vicario S."/>
            <person name="Vieira F.G."/>
            <person name="Vilella A.J."/>
            <person name="Villasante A."/>
            <person name="Walenz B."/>
            <person name="Wang J."/>
            <person name="Wasserman M."/>
            <person name="Watts T."/>
            <person name="Wilson D."/>
            <person name="Wilson R.K."/>
            <person name="Wing R.A."/>
            <person name="Wolfner M.F."/>
            <person name="Wong A."/>
            <person name="Wong G.K."/>
            <person name="Wu C.I."/>
            <person name="Wu G."/>
            <person name="Yamamoto D."/>
            <person name="Yang H.P."/>
            <person name="Yang S.P."/>
            <person name="Yorke J.A."/>
            <person name="Yoshida K."/>
            <person name="Zdobnov E."/>
            <person name="Zhang P."/>
            <person name="Zhang Y."/>
            <person name="Zimin A.V."/>
            <person name="Baldwin J."/>
            <person name="Abdouelleil A."/>
            <person name="Abdulkadir J."/>
            <person name="Abebe A."/>
            <person name="Abera B."/>
            <person name="Abreu J."/>
            <person name="Acer S.C."/>
            <person name="Aftuck L."/>
            <person name="Alexander A."/>
            <person name="An P."/>
            <person name="Anderson E."/>
            <person name="Anderson S."/>
            <person name="Arachi H."/>
            <person name="Azer M."/>
            <person name="Bachantsang P."/>
            <person name="Barry A."/>
            <person name="Bayul T."/>
            <person name="Berlin A."/>
            <person name="Bessette D."/>
            <person name="Bloom T."/>
            <person name="Blye J."/>
            <person name="Boguslavskiy L."/>
            <person name="Bonnet C."/>
            <person name="Boukhgalter B."/>
            <person name="Bourzgui I."/>
            <person name="Brown A."/>
            <person name="Cahill P."/>
            <person name="Channer S."/>
            <person name="Cheshatsang Y."/>
            <person name="Chuda L."/>
            <person name="Citroen M."/>
            <person name="Collymore A."/>
            <person name="Cooke P."/>
            <person name="Costello M."/>
            <person name="D'Aco K."/>
            <person name="Daza R."/>
            <person name="De Haan G."/>
            <person name="DeGray S."/>
            <person name="DeMaso C."/>
            <person name="Dhargay N."/>
            <person name="Dooley K."/>
            <person name="Dooley E."/>
            <person name="Doricent M."/>
            <person name="Dorje P."/>
            <person name="Dorjee K."/>
            <person name="Dupes A."/>
            <person name="Elong R."/>
            <person name="Falk J."/>
            <person name="Farina A."/>
            <person name="Faro S."/>
            <person name="Ferguson D."/>
            <person name="Fisher S."/>
            <person name="Foley C.D."/>
            <person name="Franke A."/>
            <person name="Friedrich D."/>
            <person name="Gadbois L."/>
            <person name="Gearin G."/>
            <person name="Gearin C.R."/>
            <person name="Giannoukos G."/>
            <person name="Goode T."/>
            <person name="Graham J."/>
            <person name="Grandbois E."/>
            <person name="Grewal S."/>
            <person name="Gyaltsen K."/>
            <person name="Hafez N."/>
            <person name="Hagos B."/>
            <person name="Hall J."/>
            <person name="Henson C."/>
            <person name="Hollinger A."/>
            <person name="Honan T."/>
            <person name="Huard M.D."/>
            <person name="Hughes L."/>
            <person name="Hurhula B."/>
            <person name="Husby M.E."/>
            <person name="Kamat A."/>
            <person name="Kanga B."/>
            <person name="Kashin S."/>
            <person name="Khazanovich D."/>
            <person name="Kisner P."/>
            <person name="Lance K."/>
            <person name="Lara M."/>
            <person name="Lee W."/>
            <person name="Lennon N."/>
            <person name="Letendre F."/>
            <person name="LeVine R."/>
            <person name="Lipovsky A."/>
            <person name="Liu X."/>
            <person name="Liu J."/>
            <person name="Liu S."/>
            <person name="Lokyitsang T."/>
            <person name="Lokyitsang Y."/>
            <person name="Lubonja R."/>
            <person name="Lui A."/>
            <person name="MacDonald P."/>
            <person name="Magnisalis V."/>
            <person name="Maru K."/>
            <person name="Matthews C."/>
            <person name="McCusker W."/>
            <person name="McDonough S."/>
            <person name="Mehta T."/>
            <person name="Meldrim J."/>
            <person name="Meneus L."/>
            <person name="Mihai O."/>
            <person name="Mihalev A."/>
            <person name="Mihova T."/>
            <person name="Mittelman R."/>
            <person name="Mlenga V."/>
            <person name="Montmayeur A."/>
            <person name="Mulrain L."/>
            <person name="Navidi A."/>
            <person name="Naylor J."/>
            <person name="Negash T."/>
            <person name="Nguyen T."/>
            <person name="Nguyen N."/>
            <person name="Nicol R."/>
            <person name="Norbu C."/>
            <person name="Norbu N."/>
            <person name="Novod N."/>
            <person name="O'Neill B."/>
            <person name="Osman S."/>
            <person name="Markiewicz E."/>
            <person name="Oyono O.L."/>
            <person name="Patti C."/>
            <person name="Phunkhang P."/>
            <person name="Pierre F."/>
            <person name="Priest M."/>
            <person name="Raghuraman S."/>
            <person name="Rege F."/>
            <person name="Reyes R."/>
            <person name="Rise C."/>
            <person name="Rogov P."/>
            <person name="Ross K."/>
            <person name="Ryan E."/>
            <person name="Settipalli S."/>
            <person name="Shea T."/>
            <person name="Sherpa N."/>
            <person name="Shi L."/>
            <person name="Shih D."/>
            <person name="Sparrow T."/>
            <person name="Spaulding J."/>
            <person name="Stalker J."/>
            <person name="Stange-Thomann N."/>
            <person name="Stavropoulos S."/>
            <person name="Stone C."/>
            <person name="Strader C."/>
            <person name="Tesfaye S."/>
            <person name="Thomson T."/>
            <person name="Thoulutsang Y."/>
            <person name="Thoulutsang D."/>
            <person name="Topham K."/>
            <person name="Topping I."/>
            <person name="Tsamla T."/>
            <person name="Vassiliev H."/>
            <person name="Vo A."/>
            <person name="Wangchuk T."/>
            <person name="Wangdi T."/>
            <person name="Weiand M."/>
            <person name="Wilkinson J."/>
            <person name="Wilson A."/>
            <person name="Yadav S."/>
            <person name="Young G."/>
            <person name="Yu Q."/>
            <person name="Zembek L."/>
            <person name="Zhong D."/>
            <person name="Zimmer A."/>
            <person name="Zwirko Z."/>
            <person name="Jaffe D.B."/>
            <person name="Alvarez P."/>
            <person name="Brockman W."/>
            <person name="Butler J."/>
            <person name="Chin C."/>
            <person name="Gnerre S."/>
            <person name="Grabherr M."/>
            <person name="Kleber M."/>
            <person name="Mauceli E."/>
            <person name="MacCallum I."/>
        </authorList>
    </citation>
    <scope>NUCLEOTIDE SEQUENCE [LARGE SCALE GENOMIC DNA]</scope>
    <source>
        <strain evidence="2">Tucson 15010-1051.87</strain>
    </source>
</reference>
<dbReference type="PhylomeDB" id="B4LC00"/>
<gene>
    <name evidence="1" type="primary">Dvir\GJ13454</name>
    <name evidence="1" type="ORF">Dvir_GJ13454</name>
</gene>
<dbReference type="AlphaFoldDB" id="B4LC00"/>
<proteinExistence type="predicted"/>
<accession>B4LC00</accession>
<name>B4LC00_DROVI</name>
<dbReference type="OrthoDB" id="7882095at2759"/>
<dbReference type="EMBL" id="CH940647">
    <property type="protein sequence ID" value="EDW69800.1"/>
    <property type="molecule type" value="Genomic_DNA"/>
</dbReference>
<dbReference type="HOGENOM" id="CLU_974078_0_0_1"/>
<dbReference type="KEGG" id="dvi:6624306"/>
<evidence type="ECO:0000313" key="1">
    <source>
        <dbReference type="EMBL" id="EDW69800.1"/>
    </source>
</evidence>
<protein>
    <submittedName>
        <fullName evidence="1">Uncharacterized protein</fullName>
    </submittedName>
</protein>
<evidence type="ECO:0000313" key="2">
    <source>
        <dbReference type="Proteomes" id="UP000008792"/>
    </source>
</evidence>
<dbReference type="Proteomes" id="UP000008792">
    <property type="component" value="Unassembled WGS sequence"/>
</dbReference>